<protein>
    <submittedName>
        <fullName evidence="2">Uncharacterized protein</fullName>
    </submittedName>
</protein>
<proteinExistence type="predicted"/>
<feature type="region of interest" description="Disordered" evidence="1">
    <location>
        <begin position="205"/>
        <end position="227"/>
    </location>
</feature>
<evidence type="ECO:0000313" key="3">
    <source>
        <dbReference type="Proteomes" id="UP001244341"/>
    </source>
</evidence>
<keyword evidence="3" id="KW-1185">Reference proteome</keyword>
<feature type="compositionally biased region" description="Polar residues" evidence="1">
    <location>
        <begin position="207"/>
        <end position="218"/>
    </location>
</feature>
<organism evidence="2 3">
    <name type="scientific">Tetradesmus obliquus</name>
    <name type="common">Green alga</name>
    <name type="synonym">Acutodesmus obliquus</name>
    <dbReference type="NCBI Taxonomy" id="3088"/>
    <lineage>
        <taxon>Eukaryota</taxon>
        <taxon>Viridiplantae</taxon>
        <taxon>Chlorophyta</taxon>
        <taxon>core chlorophytes</taxon>
        <taxon>Chlorophyceae</taxon>
        <taxon>CS clade</taxon>
        <taxon>Sphaeropleales</taxon>
        <taxon>Scenedesmaceae</taxon>
        <taxon>Tetradesmus</taxon>
    </lineage>
</organism>
<evidence type="ECO:0000256" key="1">
    <source>
        <dbReference type="SAM" id="MobiDB-lite"/>
    </source>
</evidence>
<evidence type="ECO:0000313" key="2">
    <source>
        <dbReference type="EMBL" id="WIA23110.1"/>
    </source>
</evidence>
<dbReference type="Proteomes" id="UP001244341">
    <property type="component" value="Chromosome 15b"/>
</dbReference>
<accession>A0ABY8UP44</accession>
<reference evidence="2 3" key="1">
    <citation type="submission" date="2023-05" db="EMBL/GenBank/DDBJ databases">
        <title>A 100% complete, gapless, phased diploid assembly of the Scenedesmus obliquus UTEX 3031 genome.</title>
        <authorList>
            <person name="Biondi T.C."/>
            <person name="Hanschen E.R."/>
            <person name="Kwon T."/>
            <person name="Eng W."/>
            <person name="Kruse C.P.S."/>
            <person name="Koehler S.I."/>
            <person name="Kunde Y."/>
            <person name="Gleasner C.D."/>
            <person name="You Mak K.T."/>
            <person name="Polle J."/>
            <person name="Hovde B.T."/>
            <person name="Starkenburg S.R."/>
        </authorList>
    </citation>
    <scope>NUCLEOTIDE SEQUENCE [LARGE SCALE GENOMIC DNA]</scope>
    <source>
        <strain evidence="2 3">DOE0152z</strain>
    </source>
</reference>
<gene>
    <name evidence="2" type="ORF">OEZ85_001447</name>
</gene>
<dbReference type="EMBL" id="CP126222">
    <property type="protein sequence ID" value="WIA23110.1"/>
    <property type="molecule type" value="Genomic_DNA"/>
</dbReference>
<sequence length="268" mass="28850">MTGWSMGEEDWGGKPPLWVASSESSYADTTVNGDCVPPRNVGRDRQQTITTSWTETQAFKAGAEFSFTFSQSLGVKDIAHTSATQGMKLSFDWTGTVSTSSATSKTDLYKGSTTMGERCAKDNDWMAMGRMIFGKEFTCEGVATVYVSPILCGGFGFVLKSDDGSGAEGSGAEGWIPVTDRTYLWPLWNRDGEPEKSIAWSKADALNTDTGTSQPTRASTRETSRGVSGYYGRQGCTVRCGCDEVEPEGVQQHVVGLAMGRPLGCLHC</sequence>
<name>A0ABY8UP44_TETOB</name>